<dbReference type="Pfam" id="PF10509">
    <property type="entry name" value="GalKase_gal_bdg"/>
    <property type="match status" value="1"/>
</dbReference>
<feature type="domain" description="Galactokinase N-terminal" evidence="6">
    <location>
        <begin position="42"/>
        <end position="89"/>
    </location>
</feature>
<dbReference type="RefSeq" id="WP_143122789.1">
    <property type="nucleotide sequence ID" value="NZ_CACVTN010000069.1"/>
</dbReference>
<dbReference type="InterPro" id="IPR019539">
    <property type="entry name" value="GalKase_N"/>
</dbReference>
<dbReference type="Gene3D" id="3.30.70.890">
    <property type="entry name" value="GHMP kinase, C-terminal domain"/>
    <property type="match status" value="1"/>
</dbReference>
<dbReference type="Gene3D" id="3.30.230.10">
    <property type="match status" value="1"/>
</dbReference>
<evidence type="ECO:0000256" key="2">
    <source>
        <dbReference type="ARBA" id="ARBA00022741"/>
    </source>
</evidence>
<organism evidence="7 8">
    <name type="scientific">Sharpea azabuensis</name>
    <dbReference type="NCBI Taxonomy" id="322505"/>
    <lineage>
        <taxon>Bacteria</taxon>
        <taxon>Bacillati</taxon>
        <taxon>Bacillota</taxon>
        <taxon>Erysipelotrichia</taxon>
        <taxon>Erysipelotrichales</taxon>
        <taxon>Coprobacillaceae</taxon>
        <taxon>Sharpea</taxon>
    </lineage>
</organism>
<evidence type="ECO:0000256" key="1">
    <source>
        <dbReference type="ARBA" id="ARBA00006566"/>
    </source>
</evidence>
<dbReference type="InterPro" id="IPR020568">
    <property type="entry name" value="Ribosomal_Su5_D2-typ_SF"/>
</dbReference>
<evidence type="ECO:0000313" key="7">
    <source>
        <dbReference type="EMBL" id="SEI78523.1"/>
    </source>
</evidence>
<dbReference type="GO" id="GO:0006012">
    <property type="term" value="P:galactose metabolic process"/>
    <property type="evidence" value="ECO:0007669"/>
    <property type="project" value="InterPro"/>
</dbReference>
<protein>
    <submittedName>
        <fullName evidence="7">Galactokinase</fullName>
    </submittedName>
</protein>
<dbReference type="GO" id="GO:0005829">
    <property type="term" value="C:cytosol"/>
    <property type="evidence" value="ECO:0007669"/>
    <property type="project" value="TreeGrafter"/>
</dbReference>
<dbReference type="InterPro" id="IPR006206">
    <property type="entry name" value="Mevalonate/galactokinase"/>
</dbReference>
<dbReference type="GO" id="GO:0005524">
    <property type="term" value="F:ATP binding"/>
    <property type="evidence" value="ECO:0007669"/>
    <property type="project" value="UniProtKB-KW"/>
</dbReference>
<dbReference type="InterPro" id="IPR036554">
    <property type="entry name" value="GHMP_kinase_C_sf"/>
</dbReference>
<dbReference type="PRINTS" id="PR00959">
    <property type="entry name" value="MEVGALKINASE"/>
</dbReference>
<dbReference type="PANTHER" id="PTHR10457">
    <property type="entry name" value="MEVALONATE KINASE/GALACTOKINASE"/>
    <property type="match status" value="1"/>
</dbReference>
<dbReference type="eggNOG" id="COG0153">
    <property type="taxonomic scope" value="Bacteria"/>
</dbReference>
<dbReference type="Pfam" id="PF00288">
    <property type="entry name" value="GHMP_kinases_N"/>
    <property type="match status" value="1"/>
</dbReference>
<dbReference type="GO" id="GO:0004335">
    <property type="term" value="F:galactokinase activity"/>
    <property type="evidence" value="ECO:0007669"/>
    <property type="project" value="InterPro"/>
</dbReference>
<reference evidence="8" key="1">
    <citation type="submission" date="2016-10" db="EMBL/GenBank/DDBJ databases">
        <authorList>
            <person name="Varghese N."/>
        </authorList>
    </citation>
    <scope>NUCLEOTIDE SEQUENCE [LARGE SCALE GENOMIC DNA]</scope>
    <source>
        <strain evidence="8">DSM 20406</strain>
    </source>
</reference>
<feature type="domain" description="GHMP kinase N-terminal" evidence="5">
    <location>
        <begin position="127"/>
        <end position="213"/>
    </location>
</feature>
<comment type="similarity">
    <text evidence="1">Belongs to the GHMP kinase family. GalK subfamily.</text>
</comment>
<accession>A0A1H6TEI0</accession>
<evidence type="ECO:0000313" key="8">
    <source>
        <dbReference type="Proteomes" id="UP000183028"/>
    </source>
</evidence>
<keyword evidence="2" id="KW-0547">Nucleotide-binding</keyword>
<evidence type="ECO:0000256" key="3">
    <source>
        <dbReference type="ARBA" id="ARBA00022777"/>
    </source>
</evidence>
<dbReference type="PIRSF" id="PIRSF000530">
    <property type="entry name" value="Galactokinase"/>
    <property type="match status" value="1"/>
</dbReference>
<name>A0A1H6TEI0_9FIRM</name>
<dbReference type="OrthoDB" id="250531at2"/>
<dbReference type="AlphaFoldDB" id="A0A1H6TEI0"/>
<dbReference type="Proteomes" id="UP000183028">
    <property type="component" value="Unassembled WGS sequence"/>
</dbReference>
<dbReference type="SUPFAM" id="SSF55060">
    <property type="entry name" value="GHMP Kinase, C-terminal domain"/>
    <property type="match status" value="1"/>
</dbReference>
<sequence length="425" mass="47168">MKATEIKNYILNHQLDEELKELYVDEHLLEKQYQRYIQALDKFIELYGDQDVHIFTTSGRSEVGGNHTDHQHGRVLAAALNLDMIGIAAKNEDTIKILSDDYDIKAININDLGKKDDEAGTSEALIRGVSAKLKELGYQVGGFNAYLTSDVLQGSGMSSSAAFEDMIGVILDGLYNDMKVDMVTIAKVGQYAENVYFEKPCGLMDQCACAVGGLIAIDFKDPAQPVVTPVDVDFASFRHSLCIVDAKGSHAQLTHEYAAIPEEMHAVAQYFGKEYLRDVDFNDFINHLADVREALDNDRAVLRAYHFFKENERVPKLVNALNNNDFDSFKKYIKESGDSSYKALQNVFAASDPIHQSVALALVHSEAILGDKGVCRVHGGGFAGTMQAFVEDDFVSTYKHEIEKLFGEGSCHVLKVRKYGGKQVL</sequence>
<dbReference type="PRINTS" id="PR00473">
    <property type="entry name" value="GALCTOKINASE"/>
</dbReference>
<dbReference type="SUPFAM" id="SSF54211">
    <property type="entry name" value="Ribosomal protein S5 domain 2-like"/>
    <property type="match status" value="1"/>
</dbReference>
<dbReference type="STRING" id="322505.SAMN04487836_12210"/>
<evidence type="ECO:0000256" key="4">
    <source>
        <dbReference type="ARBA" id="ARBA00022840"/>
    </source>
</evidence>
<keyword evidence="4" id="KW-0067">ATP-binding</keyword>
<dbReference type="InterPro" id="IPR000705">
    <property type="entry name" value="Galactokinase"/>
</dbReference>
<keyword evidence="8" id="KW-1185">Reference proteome</keyword>
<dbReference type="InterPro" id="IPR014721">
    <property type="entry name" value="Ribsml_uS5_D2-typ_fold_subgr"/>
</dbReference>
<proteinExistence type="inferred from homology"/>
<gene>
    <name evidence="7" type="ORF">SAMN04487834_10246</name>
</gene>
<keyword evidence="3 7" id="KW-0418">Kinase</keyword>
<dbReference type="InterPro" id="IPR006204">
    <property type="entry name" value="GHMP_kinase_N_dom"/>
</dbReference>
<keyword evidence="3 7" id="KW-0808">Transferase</keyword>
<evidence type="ECO:0000259" key="5">
    <source>
        <dbReference type="Pfam" id="PF00288"/>
    </source>
</evidence>
<dbReference type="EMBL" id="FNYK01000024">
    <property type="protein sequence ID" value="SEI78523.1"/>
    <property type="molecule type" value="Genomic_DNA"/>
</dbReference>
<dbReference type="PANTHER" id="PTHR10457:SF7">
    <property type="entry name" value="GALACTOKINASE-RELATED"/>
    <property type="match status" value="1"/>
</dbReference>
<evidence type="ECO:0000259" key="6">
    <source>
        <dbReference type="Pfam" id="PF10509"/>
    </source>
</evidence>